<dbReference type="GO" id="GO:0051213">
    <property type="term" value="F:dioxygenase activity"/>
    <property type="evidence" value="ECO:0007669"/>
    <property type="project" value="UniProtKB-KW"/>
</dbReference>
<dbReference type="PROSITE" id="PS00570">
    <property type="entry name" value="RING_HYDROXYL_ALPHA"/>
    <property type="match status" value="1"/>
</dbReference>
<organism evidence="11">
    <name type="scientific">Cycloclasticus pugetii</name>
    <dbReference type="NCBI Taxonomy" id="34068"/>
    <lineage>
        <taxon>Bacteria</taxon>
        <taxon>Pseudomonadati</taxon>
        <taxon>Pseudomonadota</taxon>
        <taxon>Gammaproteobacteria</taxon>
        <taxon>Thiotrichales</taxon>
        <taxon>Piscirickettsiaceae</taxon>
        <taxon>Cycloclasticus</taxon>
    </lineage>
</organism>
<evidence type="ECO:0000256" key="6">
    <source>
        <dbReference type="ARBA" id="ARBA00023002"/>
    </source>
</evidence>
<evidence type="ECO:0000256" key="3">
    <source>
        <dbReference type="ARBA" id="ARBA00022723"/>
    </source>
</evidence>
<keyword evidence="9" id="KW-0520">NAD</keyword>
<dbReference type="PANTHER" id="PTHR43756:SF1">
    <property type="entry name" value="3-PHENYLPROPIONATE_CINNAMIC ACID DIOXYGENASE SUBUNIT ALPHA"/>
    <property type="match status" value="1"/>
</dbReference>
<dbReference type="SUPFAM" id="SSF50022">
    <property type="entry name" value="ISP domain"/>
    <property type="match status" value="1"/>
</dbReference>
<dbReference type="InterPro" id="IPR017941">
    <property type="entry name" value="Rieske_2Fe-2S"/>
</dbReference>
<dbReference type="Pfam" id="PF00848">
    <property type="entry name" value="Ring_hydroxyl_A"/>
    <property type="match status" value="1"/>
</dbReference>
<dbReference type="Pfam" id="PF00355">
    <property type="entry name" value="Rieske"/>
    <property type="match status" value="1"/>
</dbReference>
<protein>
    <submittedName>
        <fullName evidence="11">PAH dioxygenase iron sulfur protein large subunit</fullName>
    </submittedName>
</protein>
<dbReference type="Gene3D" id="2.102.10.10">
    <property type="entry name" value="Rieske [2Fe-2S] iron-sulphur domain"/>
    <property type="match status" value="1"/>
</dbReference>
<dbReference type="RefSeq" id="WP_016391028.1">
    <property type="nucleotide sequence ID" value="NZ_JBLHXE010000016.1"/>
</dbReference>
<dbReference type="InterPro" id="IPR015879">
    <property type="entry name" value="Ring_hydroxy_dOase_asu_C_dom"/>
</dbReference>
<gene>
    <name evidence="11" type="primary">phnA1</name>
    <name evidence="12" type="ORF">L196_11138</name>
</gene>
<evidence type="ECO:0000313" key="12">
    <source>
        <dbReference type="EMBL" id="EPD12175.1"/>
    </source>
</evidence>
<reference evidence="12 13" key="1">
    <citation type="journal article" date="2013" name="Genome Announc.">
        <title>Genome Sequence of the Pyrene- and Fluoranthene-Degrading Bacterium Cycloclasticus sp. Strain PY97M.</title>
        <authorList>
            <person name="Cui Z."/>
            <person name="Xu G."/>
            <person name="Li Q."/>
            <person name="Gao W."/>
            <person name="Zheng L."/>
        </authorList>
    </citation>
    <scope>NUCLEOTIDE SEQUENCE [LARGE SCALE GENOMIC DNA]</scope>
    <source>
        <strain evidence="12 13">PY97M</strain>
    </source>
</reference>
<evidence type="ECO:0000256" key="9">
    <source>
        <dbReference type="ARBA" id="ARBA00023027"/>
    </source>
</evidence>
<keyword evidence="2" id="KW-0001">2Fe-2S</keyword>
<dbReference type="EMBL" id="ASHL01000013">
    <property type="protein sequence ID" value="EPD12175.1"/>
    <property type="molecule type" value="Genomic_DNA"/>
</dbReference>
<sequence length="460" mass="51861">MVDINKLVDTKASTQSKEVFWDQEVYDREIKNIFGRSWLFLTHECMLEKKGDFITTKMAEDSVIVTRHTDGSLKAFVNSCTHRGNSICSADSGNTKSFVCNYHGWVFSTDGKLVDVPLREKCYHDELDRDSLSLKTIRVESYRGFVFGCFDETAPSLEDFLGDWGWYLDTWMVGAGEGAELVGPPMKSILKCNWKVPTENFVGDGYHVGWTHASALHVLGGELGGLAGNQAEMPFDELGIQVTTRHGHGFGVIDNAAIAIHAKRDEYAKYMEETIPKVAENLGEPRAKLFNGHWNCSTFPNCSFLYGTNIFKVWHPRGPHEIEVWSWVIVHKDMSDEGKREVVKQAVRSFGTAGTLESDDGDNMVQSTHVNRGNYTREGTMNSTMGQGYEGEHPDYPGIVGSSFIGETSYRGFYRFYQEMMSADSWDDIRANDEHWADCFPNKNYWKDRIAAKAAEAEGE</sequence>
<dbReference type="EMBL" id="GU441601">
    <property type="protein sequence ID" value="ADD10615.1"/>
    <property type="molecule type" value="Genomic_DNA"/>
</dbReference>
<dbReference type="InterPro" id="IPR043266">
    <property type="entry name" value="RHO_NdoB-like_C"/>
</dbReference>
<dbReference type="InterPro" id="IPR001663">
    <property type="entry name" value="Rng_hydr_dOase-A"/>
</dbReference>
<keyword evidence="13" id="KW-1185">Reference proteome</keyword>
<dbReference type="SUPFAM" id="SSF55961">
    <property type="entry name" value="Bet v1-like"/>
    <property type="match status" value="1"/>
</dbReference>
<dbReference type="InterPro" id="IPR015881">
    <property type="entry name" value="ARHD_Rieske_2Fe_2S"/>
</dbReference>
<dbReference type="PROSITE" id="PS51296">
    <property type="entry name" value="RIESKE"/>
    <property type="match status" value="1"/>
</dbReference>
<evidence type="ECO:0000256" key="7">
    <source>
        <dbReference type="ARBA" id="ARBA00023004"/>
    </source>
</evidence>
<dbReference type="PRINTS" id="PR00090">
    <property type="entry name" value="RNGDIOXGNASE"/>
</dbReference>
<reference evidence="12" key="2">
    <citation type="submission" date="2013-05" db="EMBL/GenBank/DDBJ databases">
        <authorList>
            <person name="Cui Z."/>
            <person name="Li Q."/>
            <person name="Gao W."/>
            <person name="Xu G."/>
            <person name="Zheng L."/>
        </authorList>
    </citation>
    <scope>NUCLEOTIDE SEQUENCE</scope>
    <source>
        <strain evidence="12">PY97M</strain>
    </source>
</reference>
<reference evidence="11" key="3">
    <citation type="journal article" date="2014" name="Int. Biodeterior. Biodegradation">
        <title>Isolation and characterization of Cycloclasticus strains from Yellow Sea sediments and biodegradation of pyrene and fluoranthene by their syntrophic association with Marinobacter strains.</title>
        <authorList>
            <person name="Cui Z."/>
            <person name="Xu G."/>
            <person name="Gao W."/>
            <person name="Li Q."/>
            <person name="Yang B."/>
            <person name="Yang G."/>
            <person name="Zheng L."/>
        </authorList>
    </citation>
    <scope>NUCLEOTIDE SEQUENCE</scope>
    <source>
        <strain evidence="11">PY97M</strain>
    </source>
</reference>
<dbReference type="GO" id="GO:0005506">
    <property type="term" value="F:iron ion binding"/>
    <property type="evidence" value="ECO:0007669"/>
    <property type="project" value="InterPro"/>
</dbReference>
<dbReference type="PANTHER" id="PTHR43756">
    <property type="entry name" value="CHOLINE MONOOXYGENASE, CHLOROPLASTIC"/>
    <property type="match status" value="1"/>
</dbReference>
<keyword evidence="4" id="KW-0058">Aromatic hydrocarbons catabolism</keyword>
<dbReference type="CDD" id="cd03469">
    <property type="entry name" value="Rieske_RO_Alpha_N"/>
    <property type="match status" value="1"/>
</dbReference>
<dbReference type="CDD" id="cd08881">
    <property type="entry name" value="RHO_alpha_C_NDO-like"/>
    <property type="match status" value="1"/>
</dbReference>
<feature type="domain" description="Rieske" evidence="10">
    <location>
        <begin position="38"/>
        <end position="148"/>
    </location>
</feature>
<dbReference type="AlphaFoldDB" id="D3Y640"/>
<evidence type="ECO:0000259" key="10">
    <source>
        <dbReference type="PROSITE" id="PS51296"/>
    </source>
</evidence>
<keyword evidence="3" id="KW-0479">Metal-binding</keyword>
<dbReference type="Gene3D" id="3.90.380.10">
    <property type="entry name" value="Naphthalene 1,2-dioxygenase Alpha Subunit, Chain A, domain 1"/>
    <property type="match status" value="1"/>
</dbReference>
<dbReference type="PATRIC" id="fig|522456.3.peg.2249"/>
<comment type="similarity">
    <text evidence="1">Belongs to the bacterial ring-hydroxylating dioxygenase alpha subunit family.</text>
</comment>
<evidence type="ECO:0000256" key="1">
    <source>
        <dbReference type="ARBA" id="ARBA00008751"/>
    </source>
</evidence>
<keyword evidence="6" id="KW-0560">Oxidoreductase</keyword>
<dbReference type="InterPro" id="IPR036922">
    <property type="entry name" value="Rieske_2Fe-2S_sf"/>
</dbReference>
<keyword evidence="8" id="KW-0411">Iron-sulfur</keyword>
<evidence type="ECO:0000256" key="2">
    <source>
        <dbReference type="ARBA" id="ARBA00022714"/>
    </source>
</evidence>
<proteinExistence type="inferred from homology"/>
<keyword evidence="5 11" id="KW-0223">Dioxygenase</keyword>
<evidence type="ECO:0000256" key="8">
    <source>
        <dbReference type="ARBA" id="ARBA00023014"/>
    </source>
</evidence>
<keyword evidence="7" id="KW-0408">Iron</keyword>
<name>D3Y640_9GAMM</name>
<evidence type="ECO:0000256" key="5">
    <source>
        <dbReference type="ARBA" id="ARBA00022964"/>
    </source>
</evidence>
<evidence type="ECO:0000313" key="11">
    <source>
        <dbReference type="EMBL" id="ADD10615.1"/>
    </source>
</evidence>
<dbReference type="GO" id="GO:0051537">
    <property type="term" value="F:2 iron, 2 sulfur cluster binding"/>
    <property type="evidence" value="ECO:0007669"/>
    <property type="project" value="UniProtKB-KW"/>
</dbReference>
<evidence type="ECO:0000313" key="13">
    <source>
        <dbReference type="Proteomes" id="UP000015462"/>
    </source>
</evidence>
<accession>D3Y640</accession>
<dbReference type="Proteomes" id="UP000015462">
    <property type="component" value="Unassembled WGS sequence"/>
</dbReference>
<evidence type="ECO:0000256" key="4">
    <source>
        <dbReference type="ARBA" id="ARBA00022797"/>
    </source>
</evidence>